<reference evidence="2 3" key="1">
    <citation type="journal article" date="2016" name="Nat. Commun.">
        <title>Thousands of microbial genomes shed light on interconnected biogeochemical processes in an aquifer system.</title>
        <authorList>
            <person name="Anantharaman K."/>
            <person name="Brown C.T."/>
            <person name="Hug L.A."/>
            <person name="Sharon I."/>
            <person name="Castelle C.J."/>
            <person name="Probst A.J."/>
            <person name="Thomas B.C."/>
            <person name="Singh A."/>
            <person name="Wilkins M.J."/>
            <person name="Karaoz U."/>
            <person name="Brodie E.L."/>
            <person name="Williams K.H."/>
            <person name="Hubbard S.S."/>
            <person name="Banfield J.F."/>
        </authorList>
    </citation>
    <scope>NUCLEOTIDE SEQUENCE [LARGE SCALE GENOMIC DNA]</scope>
</reference>
<keyword evidence="1" id="KW-0472">Membrane</keyword>
<accession>A0A1F8F0E1</accession>
<protein>
    <submittedName>
        <fullName evidence="2">Uncharacterized protein</fullName>
    </submittedName>
</protein>
<keyword evidence="1" id="KW-1133">Transmembrane helix</keyword>
<dbReference type="Proteomes" id="UP000177605">
    <property type="component" value="Unassembled WGS sequence"/>
</dbReference>
<evidence type="ECO:0000313" key="3">
    <source>
        <dbReference type="Proteomes" id="UP000177605"/>
    </source>
</evidence>
<evidence type="ECO:0000256" key="1">
    <source>
        <dbReference type="SAM" id="Phobius"/>
    </source>
</evidence>
<evidence type="ECO:0000313" key="2">
    <source>
        <dbReference type="EMBL" id="OGN06050.1"/>
    </source>
</evidence>
<keyword evidence="1" id="KW-0812">Transmembrane</keyword>
<sequence length="301" mass="32315">MLLTLIKDRFLGVCIIAAAIIVGGAWVYTVRLGNMNPAAASAKTLAELEKVVAPEKGVALPAVWGDLGRQMTDNGIIDPRKFESLYSQRGGLDEVSKKLLNGTDNGRLVITRENSGVLLNLLWALGLGNKNEILEKGEMTDRRYGGKANPPAGGFASTGGWTLAVGDPMDHYSRHPIVTLTPEQQSLVDGVSENIYRPCCGNSTHFPDCNHGMAMLGLLELMALQGANEEDMYKAALAVNSYWFPDNYLTIAQYLKTKGVAWKNVSPKGILAAGYSSAAGYRKILQQVPPAQRDSGGSCSA</sequence>
<gene>
    <name evidence="2" type="ORF">A2669_00775</name>
</gene>
<name>A0A1F8F0E1_9BACT</name>
<proteinExistence type="predicted"/>
<dbReference type="AlphaFoldDB" id="A0A1F8F0E1"/>
<dbReference type="EMBL" id="MGJM01000017">
    <property type="protein sequence ID" value="OGN06050.1"/>
    <property type="molecule type" value="Genomic_DNA"/>
</dbReference>
<organism evidence="2 3">
    <name type="scientific">Candidatus Yanofskybacteria bacterium RIFCSPHIGHO2_01_FULL_48_25b</name>
    <dbReference type="NCBI Taxonomy" id="1802672"/>
    <lineage>
        <taxon>Bacteria</taxon>
        <taxon>Candidatus Yanofskyibacteriota</taxon>
    </lineage>
</organism>
<feature type="transmembrane region" description="Helical" evidence="1">
    <location>
        <begin position="9"/>
        <end position="28"/>
    </location>
</feature>
<comment type="caution">
    <text evidence="2">The sequence shown here is derived from an EMBL/GenBank/DDBJ whole genome shotgun (WGS) entry which is preliminary data.</text>
</comment>